<evidence type="ECO:0000259" key="10">
    <source>
        <dbReference type="Pfam" id="PF17856"/>
    </source>
</evidence>
<dbReference type="FunFam" id="3.40.50.300:FF:002221">
    <property type="entry name" value="RuvB-like 2"/>
    <property type="match status" value="1"/>
</dbReference>
<reference evidence="12" key="1">
    <citation type="journal article" date="2017" name="Nat. Ecol. Evol.">
        <title>Genome expansion and lineage-specific genetic innovations in the forest pathogenic fungi Armillaria.</title>
        <authorList>
            <person name="Sipos G."/>
            <person name="Prasanna A.N."/>
            <person name="Walter M.C."/>
            <person name="O'Connor E."/>
            <person name="Balint B."/>
            <person name="Krizsan K."/>
            <person name="Kiss B."/>
            <person name="Hess J."/>
            <person name="Varga T."/>
            <person name="Slot J."/>
            <person name="Riley R."/>
            <person name="Boka B."/>
            <person name="Rigling D."/>
            <person name="Barry K."/>
            <person name="Lee J."/>
            <person name="Mihaltcheva S."/>
            <person name="LaButti K."/>
            <person name="Lipzen A."/>
            <person name="Waldron R."/>
            <person name="Moloney N.M."/>
            <person name="Sperisen C."/>
            <person name="Kredics L."/>
            <person name="Vagvoelgyi C."/>
            <person name="Patrignani A."/>
            <person name="Fitzpatrick D."/>
            <person name="Nagy I."/>
            <person name="Doyle S."/>
            <person name="Anderson J.B."/>
            <person name="Grigoriev I.V."/>
            <person name="Gueldener U."/>
            <person name="Muensterkoetter M."/>
            <person name="Nagy L.G."/>
        </authorList>
    </citation>
    <scope>NUCLEOTIDE SEQUENCE [LARGE SCALE GENOMIC DNA]</scope>
    <source>
        <strain evidence="12">28-4</strain>
    </source>
</reference>
<dbReference type="GO" id="GO:0003678">
    <property type="term" value="F:DNA helicase activity"/>
    <property type="evidence" value="ECO:0007669"/>
    <property type="project" value="UniProtKB-EC"/>
</dbReference>
<evidence type="ECO:0000256" key="8">
    <source>
        <dbReference type="RuleBase" id="RU363048"/>
    </source>
</evidence>
<keyword evidence="4 8" id="KW-0067">ATP-binding</keyword>
<evidence type="ECO:0000256" key="7">
    <source>
        <dbReference type="ARBA" id="ARBA00023204"/>
    </source>
</evidence>
<keyword evidence="1 8" id="KW-0547">Nucleotide-binding</keyword>
<dbReference type="EMBL" id="KZ293416">
    <property type="protein sequence ID" value="PBK76414.1"/>
    <property type="molecule type" value="Genomic_DNA"/>
</dbReference>
<dbReference type="EC" id="3.6.4.12" evidence="8"/>
<evidence type="ECO:0000313" key="12">
    <source>
        <dbReference type="Proteomes" id="UP000218334"/>
    </source>
</evidence>
<keyword evidence="3 8" id="KW-0378">Hydrolase</keyword>
<evidence type="ECO:0000256" key="5">
    <source>
        <dbReference type="ARBA" id="ARBA00023015"/>
    </source>
</evidence>
<keyword evidence="8" id="KW-0539">Nucleus</keyword>
<dbReference type="InterPro" id="IPR027238">
    <property type="entry name" value="RuvB-like"/>
</dbReference>
<keyword evidence="6 8" id="KW-0804">Transcription</keyword>
<keyword evidence="5 8" id="KW-0805">Transcription regulation</keyword>
<feature type="domain" description="RuvB-like AAA-lid" evidence="10">
    <location>
        <begin position="327"/>
        <end position="383"/>
    </location>
</feature>
<name>A0A2H3C530_9AGAR</name>
<evidence type="ECO:0000256" key="2">
    <source>
        <dbReference type="ARBA" id="ARBA00022763"/>
    </source>
</evidence>
<proteinExistence type="inferred from homology"/>
<dbReference type="Gene3D" id="1.10.8.60">
    <property type="match status" value="1"/>
</dbReference>
<dbReference type="GO" id="GO:0005634">
    <property type="term" value="C:nucleus"/>
    <property type="evidence" value="ECO:0007669"/>
    <property type="project" value="UniProtKB-SubCell"/>
</dbReference>
<comment type="function">
    <text evidence="8">DNA helicase participates in several chromatin remodeling complexes, including the SWR1 and the INO80 complexes.</text>
</comment>
<keyword evidence="8" id="KW-0156">Chromatin regulator</keyword>
<dbReference type="SUPFAM" id="SSF52540">
    <property type="entry name" value="P-loop containing nucleoside triphosphate hydrolases"/>
    <property type="match status" value="1"/>
</dbReference>
<feature type="domain" description="TIP49 P-loop" evidence="9">
    <location>
        <begin position="141"/>
        <end position="326"/>
    </location>
</feature>
<evidence type="ECO:0000256" key="6">
    <source>
        <dbReference type="ARBA" id="ARBA00023163"/>
    </source>
</evidence>
<evidence type="ECO:0000256" key="3">
    <source>
        <dbReference type="ARBA" id="ARBA00022801"/>
    </source>
</evidence>
<sequence>MFDALQRLGNLSARFSSVYSHIHRLRLDDRLEPRANSQEMVAWAKAREAAGMVLKTVQDGWIAGRVMLSSGSPSTGKTVIALGMAQTLGPDIPFTMIAASASEVFSLSMSKTEAYRRNIGIKEGTELVEGEVEIQLTGVWLELFDKMIDALSKEKVLSGGIVTTNIWKITELDCLFARSRDHDAIGADTECVQSPEDEIQKWGEVVHTVSLHDIDVINSRTQDFSPLFAGDTGEIKQEVWNQINTKVAEWREEGRAEIIPGVLFIDAVHMSDTERLSLLNRALENDLATLASNRGVAHIRGTIFRSSHGLPFNLDRVLIVSTKLHKDVALKVDATSVFTSMAMQTTLRYSLSLISCAQMLARKRKADQVGVEDLRRAYTYFLDEKRSVQREDSKLVVDYRQTFNATDIGYQAQIKCVTVMWNMAVEPEFTFLECKYSLKHIATGGNKNYYAMCSHSNKNISTFFSNTI</sequence>
<accession>A0A2H3C530</accession>
<comment type="subcellular location">
    <subcellularLocation>
        <location evidence="8">Nucleus</location>
    </subcellularLocation>
</comment>
<evidence type="ECO:0000259" key="9">
    <source>
        <dbReference type="Pfam" id="PF06068"/>
    </source>
</evidence>
<dbReference type="PANTHER" id="PTHR11093">
    <property type="entry name" value="RUVB-RELATED REPTIN AND PONTIN"/>
    <property type="match status" value="1"/>
</dbReference>
<dbReference type="GO" id="GO:0006325">
    <property type="term" value="P:chromatin organization"/>
    <property type="evidence" value="ECO:0007669"/>
    <property type="project" value="UniProtKB-KW"/>
</dbReference>
<evidence type="ECO:0000313" key="11">
    <source>
        <dbReference type="EMBL" id="PBK76414.1"/>
    </source>
</evidence>
<protein>
    <recommendedName>
        <fullName evidence="8">RuvB-like helicase</fullName>
        <ecNumber evidence="8">3.6.4.12</ecNumber>
    </recommendedName>
</protein>
<dbReference type="InterPro" id="IPR027417">
    <property type="entry name" value="P-loop_NTPase"/>
</dbReference>
<comment type="catalytic activity">
    <reaction evidence="8">
        <text>ATP + H2O = ADP + phosphate + H(+)</text>
        <dbReference type="Rhea" id="RHEA:13065"/>
        <dbReference type="ChEBI" id="CHEBI:15377"/>
        <dbReference type="ChEBI" id="CHEBI:15378"/>
        <dbReference type="ChEBI" id="CHEBI:30616"/>
        <dbReference type="ChEBI" id="CHEBI:43474"/>
        <dbReference type="ChEBI" id="CHEBI:456216"/>
        <dbReference type="EC" id="3.6.4.12"/>
    </reaction>
</comment>
<dbReference type="InterPro" id="IPR010339">
    <property type="entry name" value="TIP49_P-loop"/>
</dbReference>
<gene>
    <name evidence="11" type="ORF">ARMSODRAFT_984771</name>
</gene>
<dbReference type="STRING" id="1076256.A0A2H3C530"/>
<dbReference type="GO" id="GO:0005524">
    <property type="term" value="F:ATP binding"/>
    <property type="evidence" value="ECO:0007669"/>
    <property type="project" value="UniProtKB-KW"/>
</dbReference>
<dbReference type="Gene3D" id="3.40.50.300">
    <property type="entry name" value="P-loop containing nucleotide triphosphate hydrolases"/>
    <property type="match status" value="1"/>
</dbReference>
<keyword evidence="8" id="KW-0347">Helicase</keyword>
<organism evidence="11 12">
    <name type="scientific">Armillaria solidipes</name>
    <dbReference type="NCBI Taxonomy" id="1076256"/>
    <lineage>
        <taxon>Eukaryota</taxon>
        <taxon>Fungi</taxon>
        <taxon>Dikarya</taxon>
        <taxon>Basidiomycota</taxon>
        <taxon>Agaricomycotina</taxon>
        <taxon>Agaricomycetes</taxon>
        <taxon>Agaricomycetidae</taxon>
        <taxon>Agaricales</taxon>
        <taxon>Marasmiineae</taxon>
        <taxon>Physalacriaceae</taxon>
        <taxon>Armillaria</taxon>
    </lineage>
</organism>
<dbReference type="AlphaFoldDB" id="A0A2H3C530"/>
<keyword evidence="7 8" id="KW-0234">DNA repair</keyword>
<dbReference type="Pfam" id="PF17856">
    <property type="entry name" value="TIP49_C"/>
    <property type="match status" value="1"/>
</dbReference>
<keyword evidence="12" id="KW-1185">Reference proteome</keyword>
<keyword evidence="2 8" id="KW-0227">DNA damage</keyword>
<evidence type="ECO:0000256" key="4">
    <source>
        <dbReference type="ARBA" id="ARBA00022840"/>
    </source>
</evidence>
<feature type="domain" description="TIP49 P-loop" evidence="9">
    <location>
        <begin position="17"/>
        <end position="132"/>
    </location>
</feature>
<evidence type="ECO:0000256" key="1">
    <source>
        <dbReference type="ARBA" id="ARBA00022741"/>
    </source>
</evidence>
<comment type="similarity">
    <text evidence="8">Belongs to the RuvB family.</text>
</comment>
<dbReference type="Proteomes" id="UP000218334">
    <property type="component" value="Unassembled WGS sequence"/>
</dbReference>
<dbReference type="GO" id="GO:0016887">
    <property type="term" value="F:ATP hydrolysis activity"/>
    <property type="evidence" value="ECO:0007669"/>
    <property type="project" value="RHEA"/>
</dbReference>
<dbReference type="InterPro" id="IPR041048">
    <property type="entry name" value="RuvB-like_C"/>
</dbReference>
<dbReference type="Pfam" id="PF06068">
    <property type="entry name" value="TIP49"/>
    <property type="match status" value="2"/>
</dbReference>
<dbReference type="GO" id="GO:0006281">
    <property type="term" value="P:DNA repair"/>
    <property type="evidence" value="ECO:0007669"/>
    <property type="project" value="UniProtKB-KW"/>
</dbReference>